<evidence type="ECO:0000313" key="5">
    <source>
        <dbReference type="Proteomes" id="UP001610432"/>
    </source>
</evidence>
<dbReference type="Pfam" id="PF15508">
    <property type="entry name" value="NAAA-beta"/>
    <property type="match status" value="1"/>
</dbReference>
<organism evidence="4 5">
    <name type="scientific">Aspergillus lucknowensis</name>
    <dbReference type="NCBI Taxonomy" id="176173"/>
    <lineage>
        <taxon>Eukaryota</taxon>
        <taxon>Fungi</taxon>
        <taxon>Dikarya</taxon>
        <taxon>Ascomycota</taxon>
        <taxon>Pezizomycotina</taxon>
        <taxon>Eurotiomycetes</taxon>
        <taxon>Eurotiomycetidae</taxon>
        <taxon>Eurotiales</taxon>
        <taxon>Aspergillaceae</taxon>
        <taxon>Aspergillus</taxon>
        <taxon>Aspergillus subgen. Nidulantes</taxon>
    </lineage>
</organism>
<feature type="domain" description="Acid ceramidase N-terminal" evidence="3">
    <location>
        <begin position="10"/>
        <end position="69"/>
    </location>
</feature>
<sequence length="481" mass="53733">MPAVDPGDIPPTHIINLSLPPARRYTRLAALYTPQLRSITSIFDSLVLEIFPPSYLPWIKSLARIFLRRVYDNEESEEIRGIAQVTGIDLYLVVCLNVLLDLLMGCTSGAALYKPNRSSRSREGNESLADGEGAARLLHFRTLDWDMPALRQLVVKLQYVDSDAEDAHVLATNITYVGFVGVLTGVRPGLSVSLNFRPNHDGDSWLKHLKYYGSIALVLLGWRRSISSVLRQVIIPSRPRNGLARRVLSGLGWLFLSLFVGGRKKQAVNEASLTETVSRILRTPSTACYLVLCDGQRAYVLEKDYKTRTVESSSSFIVATNSDRKVGYPQAGDHSTREQHTGASLVSGDPVLMTDFIKDSIERRECMQAHWDMKVTTARQAIRRASQARSDPLKRTRSSQSRDICNGFSSSSSYTTPPSITPSEPEITATLDEIVSWTSRYPTTNETTHFATVLDPAKGTVAWIRRYPEPLDCSWEMTDFD</sequence>
<accession>A0ABR4LZW0</accession>
<dbReference type="RefSeq" id="XP_070889072.1">
    <property type="nucleotide sequence ID" value="XM_071027060.1"/>
</dbReference>
<dbReference type="PANTHER" id="PTHR28583:SF1">
    <property type="entry name" value="ACID CERAMIDASE"/>
    <property type="match status" value="1"/>
</dbReference>
<keyword evidence="5" id="KW-1185">Reference proteome</keyword>
<proteinExistence type="predicted"/>
<reference evidence="4 5" key="1">
    <citation type="submission" date="2024-07" db="EMBL/GenBank/DDBJ databases">
        <title>Section-level genome sequencing and comparative genomics of Aspergillus sections Usti and Cavernicolus.</title>
        <authorList>
            <consortium name="Lawrence Berkeley National Laboratory"/>
            <person name="Nybo J.L."/>
            <person name="Vesth T.C."/>
            <person name="Theobald S."/>
            <person name="Frisvad J.C."/>
            <person name="Larsen T.O."/>
            <person name="Kjaerboelling I."/>
            <person name="Rothschild-Mancinelli K."/>
            <person name="Lyhne E.K."/>
            <person name="Kogle M.E."/>
            <person name="Barry K."/>
            <person name="Clum A."/>
            <person name="Na H."/>
            <person name="Ledsgaard L."/>
            <person name="Lin J."/>
            <person name="Lipzen A."/>
            <person name="Kuo A."/>
            <person name="Riley R."/>
            <person name="Mondo S."/>
            <person name="Labutti K."/>
            <person name="Haridas S."/>
            <person name="Pangalinan J."/>
            <person name="Salamov A.A."/>
            <person name="Simmons B.A."/>
            <person name="Magnuson J.K."/>
            <person name="Chen J."/>
            <person name="Drula E."/>
            <person name="Henrissat B."/>
            <person name="Wiebenga A."/>
            <person name="Lubbers R.J."/>
            <person name="Gomes A.C."/>
            <person name="Macurrencykelacurrency M.R."/>
            <person name="Stajich J."/>
            <person name="Grigoriev I.V."/>
            <person name="Mortensen U.H."/>
            <person name="De Vries R.P."/>
            <person name="Baker S.E."/>
            <person name="Andersen M.R."/>
        </authorList>
    </citation>
    <scope>NUCLEOTIDE SEQUENCE [LARGE SCALE GENOMIC DNA]</scope>
    <source>
        <strain evidence="4 5">CBS 449.75</strain>
    </source>
</reference>
<feature type="compositionally biased region" description="Low complexity" evidence="2">
    <location>
        <begin position="409"/>
        <end position="424"/>
    </location>
</feature>
<evidence type="ECO:0000256" key="1">
    <source>
        <dbReference type="ARBA" id="ARBA00011891"/>
    </source>
</evidence>
<evidence type="ECO:0000256" key="2">
    <source>
        <dbReference type="SAM" id="MobiDB-lite"/>
    </source>
</evidence>
<evidence type="ECO:0000313" key="4">
    <source>
        <dbReference type="EMBL" id="KAL2870093.1"/>
    </source>
</evidence>
<gene>
    <name evidence="4" type="ORF">BJX67DRAFT_306096</name>
</gene>
<evidence type="ECO:0000259" key="3">
    <source>
        <dbReference type="Pfam" id="PF15508"/>
    </source>
</evidence>
<dbReference type="InterPro" id="IPR029130">
    <property type="entry name" value="Acid_ceramidase_N"/>
</dbReference>
<comment type="caution">
    <text evidence="4">The sequence shown here is derived from an EMBL/GenBank/DDBJ whole genome shotgun (WGS) entry which is preliminary data.</text>
</comment>
<name>A0ABR4LZW0_9EURO</name>
<dbReference type="GeneID" id="98142132"/>
<feature type="region of interest" description="Disordered" evidence="2">
    <location>
        <begin position="384"/>
        <end position="424"/>
    </location>
</feature>
<dbReference type="EMBL" id="JBFXLQ010000007">
    <property type="protein sequence ID" value="KAL2870093.1"/>
    <property type="molecule type" value="Genomic_DNA"/>
</dbReference>
<dbReference type="PANTHER" id="PTHR28583">
    <property type="entry name" value="ACID AMIDASE"/>
    <property type="match status" value="1"/>
</dbReference>
<dbReference type="Proteomes" id="UP001610432">
    <property type="component" value="Unassembled WGS sequence"/>
</dbReference>
<dbReference type="EC" id="3.5.1.23" evidence="1"/>
<protein>
    <recommendedName>
        <fullName evidence="1">ceramidase</fullName>
        <ecNumber evidence="1">3.5.1.23</ecNumber>
    </recommendedName>
</protein>